<proteinExistence type="predicted"/>
<dbReference type="InterPro" id="IPR029068">
    <property type="entry name" value="Glyas_Bleomycin-R_OHBP_Dase"/>
</dbReference>
<dbReference type="KEGG" id="bam:Bamb_5831"/>
<feature type="chain" id="PRO_5004168652" description="Glyoxalase" evidence="1">
    <location>
        <begin position="38"/>
        <end position="319"/>
    </location>
</feature>
<evidence type="ECO:0000313" key="2">
    <source>
        <dbReference type="EMBL" id="ABI91377.1"/>
    </source>
</evidence>
<protein>
    <recommendedName>
        <fullName evidence="4">Glyoxalase</fullName>
    </recommendedName>
</protein>
<dbReference type="eggNOG" id="COG0346">
    <property type="taxonomic scope" value="Bacteria"/>
</dbReference>
<dbReference type="AlphaFoldDB" id="Q0B396"/>
<name>Q0B396_BURCM</name>
<evidence type="ECO:0008006" key="4">
    <source>
        <dbReference type="Google" id="ProtNLM"/>
    </source>
</evidence>
<feature type="signal peptide" evidence="1">
    <location>
        <begin position="1"/>
        <end position="37"/>
    </location>
</feature>
<keyword evidence="1" id="KW-0732">Signal</keyword>
<evidence type="ECO:0000313" key="3">
    <source>
        <dbReference type="Proteomes" id="UP000000662"/>
    </source>
</evidence>
<dbReference type="EMBL" id="CP000442">
    <property type="protein sequence ID" value="ABI91377.1"/>
    <property type="molecule type" value="Genomic_DNA"/>
</dbReference>
<sequence>MPVGKLKENSMIALKLRQVLLTTAVFGALLANAPAHADTTRLVESASGRVPAVTVGPQYDTTHVCVAPEDFDRFTDSFVATFGGKKSKQGVFQVTPTPSQTMSQLVLTPVGTVSVFGFKTPIPYPFCEERTGYLVTDMDVAVKSARAHGADVIVDTFPDPIGRDAIIRWPGGVNMQLYWHTEAPHYDALQTVPENRVYVSPESANKLVRDFVAFSRGKVVSDVRHAPGVEIGRPNDTYRRIRIESGFGKMTVLATDGRLPYPFGREMTGYEVTDLAATLKQAQAAGVTVLVPTFASDGRDAALVQFPGGYVAEIHARSK</sequence>
<organism evidence="2 3">
    <name type="scientific">Burkholderia ambifaria (strain ATCC BAA-244 / DSM 16087 / CCUG 44356 / LMG 19182 / AMMD)</name>
    <name type="common">Burkholderia cepacia (strain AMMD)</name>
    <dbReference type="NCBI Taxonomy" id="339670"/>
    <lineage>
        <taxon>Bacteria</taxon>
        <taxon>Pseudomonadati</taxon>
        <taxon>Pseudomonadota</taxon>
        <taxon>Betaproteobacteria</taxon>
        <taxon>Burkholderiales</taxon>
        <taxon>Burkholderiaceae</taxon>
        <taxon>Burkholderia</taxon>
        <taxon>Burkholderia cepacia complex</taxon>
    </lineage>
</organism>
<dbReference type="Proteomes" id="UP000000662">
    <property type="component" value="Chromosome 3"/>
</dbReference>
<accession>Q0B396</accession>
<evidence type="ECO:0000256" key="1">
    <source>
        <dbReference type="SAM" id="SignalP"/>
    </source>
</evidence>
<reference evidence="2" key="1">
    <citation type="submission" date="2006-08" db="EMBL/GenBank/DDBJ databases">
        <title>Complete sequence of Chromosome 3 of Burkholderia cepacia AMMD.</title>
        <authorList>
            <consortium name="US DOE Joint Genome Institute"/>
            <person name="Copeland A."/>
            <person name="Lucas S."/>
            <person name="Lapidus A."/>
            <person name="Barry K."/>
            <person name="Detter J.C."/>
            <person name="Glavina del Rio T."/>
            <person name="Hammon N."/>
            <person name="Israni S."/>
            <person name="Pitluck S."/>
            <person name="Bruce D."/>
            <person name="Chain P."/>
            <person name="Malfatti S."/>
            <person name="Shin M."/>
            <person name="Vergez L."/>
            <person name="Schmutz J."/>
            <person name="Larimer F."/>
            <person name="Land M."/>
            <person name="Hauser L."/>
            <person name="Kyrpides N."/>
            <person name="Kim E."/>
            <person name="Parke J."/>
            <person name="Coenye T."/>
            <person name="Konstantinidis K."/>
            <person name="Ramette A."/>
            <person name="Tiedje J."/>
            <person name="Richardson P."/>
        </authorList>
    </citation>
    <scope>NUCLEOTIDE SEQUENCE</scope>
    <source>
        <strain evidence="2">AMMD</strain>
    </source>
</reference>
<keyword evidence="3" id="KW-1185">Reference proteome</keyword>
<gene>
    <name evidence="2" type="ordered locus">Bamb_5831</name>
</gene>
<dbReference type="SUPFAM" id="SSF54593">
    <property type="entry name" value="Glyoxalase/Bleomycin resistance protein/Dihydroxybiphenyl dioxygenase"/>
    <property type="match status" value="2"/>
</dbReference>